<name>A0A232M2W2_9EURO</name>
<dbReference type="AlphaFoldDB" id="A0A232M2W2"/>
<organism evidence="2 3">
    <name type="scientific">Elaphomyces granulatus</name>
    <dbReference type="NCBI Taxonomy" id="519963"/>
    <lineage>
        <taxon>Eukaryota</taxon>
        <taxon>Fungi</taxon>
        <taxon>Dikarya</taxon>
        <taxon>Ascomycota</taxon>
        <taxon>Pezizomycotina</taxon>
        <taxon>Eurotiomycetes</taxon>
        <taxon>Eurotiomycetidae</taxon>
        <taxon>Eurotiales</taxon>
        <taxon>Elaphomycetaceae</taxon>
        <taxon>Elaphomyces</taxon>
    </lineage>
</organism>
<evidence type="ECO:0000313" key="2">
    <source>
        <dbReference type="EMBL" id="OXV10733.1"/>
    </source>
</evidence>
<comment type="caution">
    <text evidence="2">The sequence shown here is derived from an EMBL/GenBank/DDBJ whole genome shotgun (WGS) entry which is preliminary data.</text>
</comment>
<keyword evidence="3" id="KW-1185">Reference proteome</keyword>
<dbReference type="EMBL" id="NPHW01002795">
    <property type="protein sequence ID" value="OXV10733.1"/>
    <property type="molecule type" value="Genomic_DNA"/>
</dbReference>
<protein>
    <submittedName>
        <fullName evidence="2">Uncharacterized protein</fullName>
    </submittedName>
</protein>
<sequence>MTNQSQKTRRGRRRTAVGVAVAVEGAEVGVEAVVVAVGGDEDFDQRENCFLSFCFYFIIFFTCMIPGVWGTHKDLCSFHHLLQLVTTSHLVLKYSADLQYIANNQQVVIVPTFPISIECWISDLHCGIVIGARSHRQDNAPKLVKLITYSPFFHYFEFLFITCPNSILQRSNCYIKQIFRPQSCLRE</sequence>
<evidence type="ECO:0000313" key="3">
    <source>
        <dbReference type="Proteomes" id="UP000243515"/>
    </source>
</evidence>
<feature type="transmembrane region" description="Helical" evidence="1">
    <location>
        <begin position="49"/>
        <end position="69"/>
    </location>
</feature>
<keyword evidence="1" id="KW-1133">Transmembrane helix</keyword>
<keyword evidence="1" id="KW-0472">Membrane</keyword>
<keyword evidence="1" id="KW-0812">Transmembrane</keyword>
<evidence type="ECO:0000256" key="1">
    <source>
        <dbReference type="SAM" id="Phobius"/>
    </source>
</evidence>
<proteinExistence type="predicted"/>
<reference evidence="2 3" key="1">
    <citation type="journal article" date="2015" name="Environ. Microbiol.">
        <title>Metagenome sequence of Elaphomyces granulatus from sporocarp tissue reveals Ascomycota ectomycorrhizal fingerprints of genome expansion and a Proteobacteria-rich microbiome.</title>
        <authorList>
            <person name="Quandt C.A."/>
            <person name="Kohler A."/>
            <person name="Hesse C.N."/>
            <person name="Sharpton T.J."/>
            <person name="Martin F."/>
            <person name="Spatafora J.W."/>
        </authorList>
    </citation>
    <scope>NUCLEOTIDE SEQUENCE [LARGE SCALE GENOMIC DNA]</scope>
    <source>
        <strain evidence="2 3">OSC145934</strain>
    </source>
</reference>
<accession>A0A232M2W2</accession>
<dbReference type="Proteomes" id="UP000243515">
    <property type="component" value="Unassembled WGS sequence"/>
</dbReference>
<gene>
    <name evidence="2" type="ORF">Egran_01506</name>
</gene>